<reference evidence="2" key="1">
    <citation type="submission" date="2014-09" db="EMBL/GenBank/DDBJ databases">
        <authorList>
            <person name="Magalhaes I.L.F."/>
            <person name="Oliveira U."/>
            <person name="Santos F.R."/>
            <person name="Vidigal T.H.D.A."/>
            <person name="Brescovit A.D."/>
            <person name="Santos A.J."/>
        </authorList>
    </citation>
    <scope>NUCLEOTIDE SEQUENCE</scope>
    <source>
        <tissue evidence="2">Shoot tissue taken approximately 20 cm above the soil surface</tissue>
    </source>
</reference>
<proteinExistence type="predicted"/>
<evidence type="ECO:0000313" key="2">
    <source>
        <dbReference type="EMBL" id="JAD91965.1"/>
    </source>
</evidence>
<feature type="compositionally biased region" description="Basic and acidic residues" evidence="1">
    <location>
        <begin position="16"/>
        <end position="31"/>
    </location>
</feature>
<organism evidence="2">
    <name type="scientific">Arundo donax</name>
    <name type="common">Giant reed</name>
    <name type="synonym">Donax arundinaceus</name>
    <dbReference type="NCBI Taxonomy" id="35708"/>
    <lineage>
        <taxon>Eukaryota</taxon>
        <taxon>Viridiplantae</taxon>
        <taxon>Streptophyta</taxon>
        <taxon>Embryophyta</taxon>
        <taxon>Tracheophyta</taxon>
        <taxon>Spermatophyta</taxon>
        <taxon>Magnoliopsida</taxon>
        <taxon>Liliopsida</taxon>
        <taxon>Poales</taxon>
        <taxon>Poaceae</taxon>
        <taxon>PACMAD clade</taxon>
        <taxon>Arundinoideae</taxon>
        <taxon>Arundineae</taxon>
        <taxon>Arundo</taxon>
    </lineage>
</organism>
<name>A0A0A9E223_ARUDO</name>
<feature type="region of interest" description="Disordered" evidence="1">
    <location>
        <begin position="1"/>
        <end position="31"/>
    </location>
</feature>
<sequence>MPEKNQTFTVGYGDSLRAEKLHREPRANVNP</sequence>
<dbReference type="EMBL" id="GBRH01205930">
    <property type="protein sequence ID" value="JAD91965.1"/>
    <property type="molecule type" value="Transcribed_RNA"/>
</dbReference>
<dbReference type="AlphaFoldDB" id="A0A0A9E223"/>
<reference evidence="2" key="2">
    <citation type="journal article" date="2015" name="Data Brief">
        <title>Shoot transcriptome of the giant reed, Arundo donax.</title>
        <authorList>
            <person name="Barrero R.A."/>
            <person name="Guerrero F.D."/>
            <person name="Moolhuijzen P."/>
            <person name="Goolsby J.A."/>
            <person name="Tidwell J."/>
            <person name="Bellgard S.E."/>
            <person name="Bellgard M.I."/>
        </authorList>
    </citation>
    <scope>NUCLEOTIDE SEQUENCE</scope>
    <source>
        <tissue evidence="2">Shoot tissue taken approximately 20 cm above the soil surface</tissue>
    </source>
</reference>
<protein>
    <submittedName>
        <fullName evidence="2">Uncharacterized protein</fullName>
    </submittedName>
</protein>
<accession>A0A0A9E223</accession>
<evidence type="ECO:0000256" key="1">
    <source>
        <dbReference type="SAM" id="MobiDB-lite"/>
    </source>
</evidence>